<dbReference type="Proteomes" id="UP000500767">
    <property type="component" value="Chromosome"/>
</dbReference>
<reference evidence="1 2" key="1">
    <citation type="journal article" date="2014" name="World J. Microbiol. Biotechnol.">
        <title>Biodiversity and physiological characteristics of Antarctic and Arctic lichens-associated bacteria.</title>
        <authorList>
            <person name="Lee Y.M."/>
            <person name="Kim E.H."/>
            <person name="Lee H.K."/>
            <person name="Hong S.G."/>
        </authorList>
    </citation>
    <scope>NUCLEOTIDE SEQUENCE [LARGE SCALE GENOMIC DNA]</scope>
    <source>
        <strain evidence="1 2">PAMC 26569</strain>
    </source>
</reference>
<evidence type="ECO:0000313" key="2">
    <source>
        <dbReference type="Proteomes" id="UP000500767"/>
    </source>
</evidence>
<keyword evidence="2" id="KW-1185">Reference proteome</keyword>
<dbReference type="EMBL" id="CP053708">
    <property type="protein sequence ID" value="QKE89129.1"/>
    <property type="molecule type" value="Genomic_DNA"/>
</dbReference>
<gene>
    <name evidence="1" type="ORF">HN018_02855</name>
</gene>
<organism evidence="1 2">
    <name type="scientific">Lichenicola cladoniae</name>
    <dbReference type="NCBI Taxonomy" id="1484109"/>
    <lineage>
        <taxon>Bacteria</taxon>
        <taxon>Pseudomonadati</taxon>
        <taxon>Pseudomonadota</taxon>
        <taxon>Alphaproteobacteria</taxon>
        <taxon>Acetobacterales</taxon>
        <taxon>Acetobacteraceae</taxon>
        <taxon>Lichenicola</taxon>
    </lineage>
</organism>
<protein>
    <submittedName>
        <fullName evidence="1">Uncharacterized protein</fullName>
    </submittedName>
</protein>
<dbReference type="KEGG" id="lck:HN018_02855"/>
<proteinExistence type="predicted"/>
<sequence>MTESYRIVVLDEAMGRRCRAQAKLGLAFDAAWFRVEPITKDSTPKPKVTTMDQDLFVQLLAFLTDNFKPTPDQLREFVEMCGMQMPAEQAAAPALAADGSLRRLPRASTSAQIATRATRFPNAGRLG</sequence>
<accession>A0A6M8HLA6</accession>
<dbReference type="AlphaFoldDB" id="A0A6M8HLA6"/>
<evidence type="ECO:0000313" key="1">
    <source>
        <dbReference type="EMBL" id="QKE89129.1"/>
    </source>
</evidence>
<dbReference type="RefSeq" id="WP_172443423.1">
    <property type="nucleotide sequence ID" value="NZ_CP053708.1"/>
</dbReference>
<name>A0A6M8HLA6_9PROT</name>